<evidence type="ECO:0000256" key="7">
    <source>
        <dbReference type="ARBA" id="ARBA00047899"/>
    </source>
</evidence>
<dbReference type="GO" id="GO:0004674">
    <property type="term" value="F:protein serine/threonine kinase activity"/>
    <property type="evidence" value="ECO:0007669"/>
    <property type="project" value="UniProtKB-KW"/>
</dbReference>
<keyword evidence="6 9" id="KW-0067">ATP-binding</keyword>
<proteinExistence type="inferred from homology"/>
<accession>A0A3R7K5P9</accession>
<evidence type="ECO:0000256" key="3">
    <source>
        <dbReference type="ARBA" id="ARBA00022679"/>
    </source>
</evidence>
<dbReference type="FunFam" id="1.10.510.10:FF:000571">
    <property type="entry name" value="Maternal embryonic leucine zipper kinase"/>
    <property type="match status" value="1"/>
</dbReference>
<dbReference type="EMBL" id="MKGL01000330">
    <property type="protein sequence ID" value="RNF00358.1"/>
    <property type="molecule type" value="Genomic_DNA"/>
</dbReference>
<evidence type="ECO:0000256" key="8">
    <source>
        <dbReference type="ARBA" id="ARBA00048679"/>
    </source>
</evidence>
<dbReference type="Pfam" id="PF00069">
    <property type="entry name" value="Pkinase"/>
    <property type="match status" value="1"/>
</dbReference>
<keyword evidence="11" id="KW-1133">Transmembrane helix</keyword>
<protein>
    <recommendedName>
        <fullName evidence="1">non-specific serine/threonine protein kinase</fullName>
        <ecNumber evidence="1">2.7.11.1</ecNumber>
    </recommendedName>
</protein>
<dbReference type="PROSITE" id="PS00108">
    <property type="entry name" value="PROTEIN_KINASE_ST"/>
    <property type="match status" value="1"/>
</dbReference>
<keyword evidence="2 10" id="KW-0723">Serine/threonine-protein kinase</keyword>
<keyword evidence="5" id="KW-0418">Kinase</keyword>
<dbReference type="GO" id="GO:0005524">
    <property type="term" value="F:ATP binding"/>
    <property type="evidence" value="ECO:0007669"/>
    <property type="project" value="UniProtKB-UniRule"/>
</dbReference>
<dbReference type="Proteomes" id="UP000283634">
    <property type="component" value="Unassembled WGS sequence"/>
</dbReference>
<keyword evidence="11" id="KW-0812">Transmembrane</keyword>
<feature type="domain" description="Protein kinase" evidence="12">
    <location>
        <begin position="7"/>
        <end position="265"/>
    </location>
</feature>
<organism evidence="13 14">
    <name type="scientific">Trypanosoma rangeli</name>
    <dbReference type="NCBI Taxonomy" id="5698"/>
    <lineage>
        <taxon>Eukaryota</taxon>
        <taxon>Discoba</taxon>
        <taxon>Euglenozoa</taxon>
        <taxon>Kinetoplastea</taxon>
        <taxon>Metakinetoplastina</taxon>
        <taxon>Trypanosomatida</taxon>
        <taxon>Trypanosomatidae</taxon>
        <taxon>Trypanosoma</taxon>
        <taxon>Herpetosoma</taxon>
    </lineage>
</organism>
<gene>
    <name evidence="13" type="ORF">TraAM80_07651</name>
</gene>
<dbReference type="GeneID" id="40331584"/>
<comment type="similarity">
    <text evidence="10">Belongs to the protein kinase superfamily.</text>
</comment>
<dbReference type="SUPFAM" id="SSF56112">
    <property type="entry name" value="Protein kinase-like (PK-like)"/>
    <property type="match status" value="1"/>
</dbReference>
<evidence type="ECO:0000256" key="2">
    <source>
        <dbReference type="ARBA" id="ARBA00022527"/>
    </source>
</evidence>
<dbReference type="PROSITE" id="PS50011">
    <property type="entry name" value="PROTEIN_KINASE_DOM"/>
    <property type="match status" value="1"/>
</dbReference>
<name>A0A3R7K5P9_TRYRA</name>
<dbReference type="GO" id="GO:0007165">
    <property type="term" value="P:signal transduction"/>
    <property type="evidence" value="ECO:0007669"/>
    <property type="project" value="TreeGrafter"/>
</dbReference>
<dbReference type="InterPro" id="IPR011009">
    <property type="entry name" value="Kinase-like_dom_sf"/>
</dbReference>
<dbReference type="PANTHER" id="PTHR43895:SF32">
    <property type="entry name" value="SERINE_THREONINE-PROTEIN KINASE CHK1"/>
    <property type="match status" value="1"/>
</dbReference>
<evidence type="ECO:0000256" key="11">
    <source>
        <dbReference type="SAM" id="Phobius"/>
    </source>
</evidence>
<feature type="transmembrane region" description="Helical" evidence="11">
    <location>
        <begin position="345"/>
        <end position="367"/>
    </location>
</feature>
<evidence type="ECO:0000259" key="12">
    <source>
        <dbReference type="PROSITE" id="PS50011"/>
    </source>
</evidence>
<comment type="catalytic activity">
    <reaction evidence="7">
        <text>L-threonyl-[protein] + ATP = O-phospho-L-threonyl-[protein] + ADP + H(+)</text>
        <dbReference type="Rhea" id="RHEA:46608"/>
        <dbReference type="Rhea" id="RHEA-COMP:11060"/>
        <dbReference type="Rhea" id="RHEA-COMP:11605"/>
        <dbReference type="ChEBI" id="CHEBI:15378"/>
        <dbReference type="ChEBI" id="CHEBI:30013"/>
        <dbReference type="ChEBI" id="CHEBI:30616"/>
        <dbReference type="ChEBI" id="CHEBI:61977"/>
        <dbReference type="ChEBI" id="CHEBI:456216"/>
        <dbReference type="EC" id="2.7.11.1"/>
    </reaction>
</comment>
<feature type="binding site" evidence="9">
    <location>
        <position position="36"/>
    </location>
    <ligand>
        <name>ATP</name>
        <dbReference type="ChEBI" id="CHEBI:30616"/>
    </ligand>
</feature>
<dbReference type="OrthoDB" id="193931at2759"/>
<dbReference type="SMART" id="SM00220">
    <property type="entry name" value="S_TKc"/>
    <property type="match status" value="1"/>
</dbReference>
<dbReference type="PROSITE" id="PS00107">
    <property type="entry name" value="PROTEIN_KINASE_ATP"/>
    <property type="match status" value="1"/>
</dbReference>
<evidence type="ECO:0000256" key="5">
    <source>
        <dbReference type="ARBA" id="ARBA00022777"/>
    </source>
</evidence>
<sequence>MGRVGEYEILETVGAGAFSKVKRVIHIPTGACFVAKIIPKHNQRVENDIRVEISILRRLRHRNIVQLVEILESPNNYYIILEPVLGGDVCNLIASQDGSLAEEVVAGLFFQLLAGVRACHQNGVAHRDLKPDNLLLTEDNVLKISDFGLSRLHKQSNFHAEIDEYAHTLTGTLAYVAPEVFGLTYDAFKADIWSMGCILYALLTSCFPFGHTADEREMEERIKMGRICKMPESVSEEAKKLTLWLMSRRPEDRPSLDQVALHPFLKRHIPMKHILALTRNRNAKPLMANPDDFSSEVHDEEKQGNENTFFLLGSEATREYDTKQLLSGSLKKNEVIKDGLKNMTIFLAVVFFCFLSLSFVFTGLFFYRPCFVFI</sequence>
<dbReference type="RefSeq" id="XP_029235722.1">
    <property type="nucleotide sequence ID" value="XM_029384432.1"/>
</dbReference>
<comment type="catalytic activity">
    <reaction evidence="8">
        <text>L-seryl-[protein] + ATP = O-phospho-L-seryl-[protein] + ADP + H(+)</text>
        <dbReference type="Rhea" id="RHEA:17989"/>
        <dbReference type="Rhea" id="RHEA-COMP:9863"/>
        <dbReference type="Rhea" id="RHEA-COMP:11604"/>
        <dbReference type="ChEBI" id="CHEBI:15378"/>
        <dbReference type="ChEBI" id="CHEBI:29999"/>
        <dbReference type="ChEBI" id="CHEBI:30616"/>
        <dbReference type="ChEBI" id="CHEBI:83421"/>
        <dbReference type="ChEBI" id="CHEBI:456216"/>
        <dbReference type="EC" id="2.7.11.1"/>
    </reaction>
</comment>
<keyword evidence="14" id="KW-1185">Reference proteome</keyword>
<keyword evidence="11" id="KW-0472">Membrane</keyword>
<dbReference type="Gene3D" id="1.10.510.10">
    <property type="entry name" value="Transferase(Phosphotransferase) domain 1"/>
    <property type="match status" value="1"/>
</dbReference>
<reference evidence="13 14" key="1">
    <citation type="journal article" date="2018" name="BMC Genomics">
        <title>Genomic comparison of Trypanosoma conorhini and Trypanosoma rangeli to Trypanosoma cruzi strains of high and low virulence.</title>
        <authorList>
            <person name="Bradwell K.R."/>
            <person name="Koparde V.N."/>
            <person name="Matveyev A.V."/>
            <person name="Serrano M.G."/>
            <person name="Alves J.M."/>
            <person name="Parikh H."/>
            <person name="Huang B."/>
            <person name="Lee V."/>
            <person name="Espinosa-Alvarez O."/>
            <person name="Ortiz P.A."/>
            <person name="Costa-Martins A.G."/>
            <person name="Teixeira M.M."/>
            <person name="Buck G.A."/>
        </authorList>
    </citation>
    <scope>NUCLEOTIDE SEQUENCE [LARGE SCALE GENOMIC DNA]</scope>
    <source>
        <strain evidence="13 14">AM80</strain>
    </source>
</reference>
<dbReference type="InterPro" id="IPR000719">
    <property type="entry name" value="Prot_kinase_dom"/>
</dbReference>
<dbReference type="OMA" id="TNEYAHT"/>
<evidence type="ECO:0000256" key="10">
    <source>
        <dbReference type="RuleBase" id="RU000304"/>
    </source>
</evidence>
<evidence type="ECO:0000256" key="6">
    <source>
        <dbReference type="ARBA" id="ARBA00022840"/>
    </source>
</evidence>
<evidence type="ECO:0000256" key="4">
    <source>
        <dbReference type="ARBA" id="ARBA00022741"/>
    </source>
</evidence>
<dbReference type="InterPro" id="IPR017441">
    <property type="entry name" value="Protein_kinase_ATP_BS"/>
</dbReference>
<evidence type="ECO:0000256" key="1">
    <source>
        <dbReference type="ARBA" id="ARBA00012513"/>
    </source>
</evidence>
<comment type="caution">
    <text evidence="13">The sequence shown here is derived from an EMBL/GenBank/DDBJ whole genome shotgun (WGS) entry which is preliminary data.</text>
</comment>
<evidence type="ECO:0000313" key="13">
    <source>
        <dbReference type="EMBL" id="RNF00358.1"/>
    </source>
</evidence>
<keyword evidence="3 13" id="KW-0808">Transferase</keyword>
<evidence type="ECO:0000256" key="9">
    <source>
        <dbReference type="PROSITE-ProRule" id="PRU10141"/>
    </source>
</evidence>
<dbReference type="EC" id="2.7.11.1" evidence="1"/>
<dbReference type="InterPro" id="IPR008271">
    <property type="entry name" value="Ser/Thr_kinase_AS"/>
</dbReference>
<dbReference type="VEuPathDB" id="TriTrypDB:TRSC58_01673"/>
<dbReference type="AlphaFoldDB" id="A0A3R7K5P9"/>
<evidence type="ECO:0000313" key="14">
    <source>
        <dbReference type="Proteomes" id="UP000283634"/>
    </source>
</evidence>
<dbReference type="PANTHER" id="PTHR43895">
    <property type="entry name" value="CALCIUM/CALMODULIN-DEPENDENT PROTEIN KINASE KINASE-RELATED"/>
    <property type="match status" value="1"/>
</dbReference>
<keyword evidence="4 9" id="KW-0547">Nucleotide-binding</keyword>